<dbReference type="SUPFAM" id="SSF52540">
    <property type="entry name" value="P-loop containing nucleoside triphosphate hydrolases"/>
    <property type="match status" value="1"/>
</dbReference>
<dbReference type="KEGG" id="cag:Cagg_1118"/>
<dbReference type="RefSeq" id="WP_012616392.1">
    <property type="nucleotide sequence ID" value="NC_011831.1"/>
</dbReference>
<accession>B8G771</accession>
<organism evidence="1 2">
    <name type="scientific">Chloroflexus aggregans (strain MD-66 / DSM 9485)</name>
    <dbReference type="NCBI Taxonomy" id="326427"/>
    <lineage>
        <taxon>Bacteria</taxon>
        <taxon>Bacillati</taxon>
        <taxon>Chloroflexota</taxon>
        <taxon>Chloroflexia</taxon>
        <taxon>Chloroflexales</taxon>
        <taxon>Chloroflexineae</taxon>
        <taxon>Chloroflexaceae</taxon>
        <taxon>Chloroflexus</taxon>
    </lineage>
</organism>
<dbReference type="Proteomes" id="UP000002508">
    <property type="component" value="Chromosome"/>
</dbReference>
<evidence type="ECO:0008006" key="3">
    <source>
        <dbReference type="Google" id="ProtNLM"/>
    </source>
</evidence>
<dbReference type="STRING" id="326427.Cagg_1118"/>
<protein>
    <recommendedName>
        <fullName evidence="3">BREX-3 system P-loop-containing protein BrxF</fullName>
    </recommendedName>
</protein>
<keyword evidence="2" id="KW-1185">Reference proteome</keyword>
<reference evidence="1" key="1">
    <citation type="submission" date="2008-12" db="EMBL/GenBank/DDBJ databases">
        <title>Complete sequence of Chloroflexus aggregans DSM 9485.</title>
        <authorList>
            <consortium name="US DOE Joint Genome Institute"/>
            <person name="Lucas S."/>
            <person name="Copeland A."/>
            <person name="Lapidus A."/>
            <person name="Glavina del Rio T."/>
            <person name="Dalin E."/>
            <person name="Tice H."/>
            <person name="Pitluck S."/>
            <person name="Foster B."/>
            <person name="Larimer F."/>
            <person name="Land M."/>
            <person name="Hauser L."/>
            <person name="Kyrpides N."/>
            <person name="Mikhailova N."/>
            <person name="Bryant D."/>
            <person name="Richardson P."/>
        </authorList>
    </citation>
    <scope>NUCLEOTIDE SEQUENCE</scope>
    <source>
        <strain evidence="1">DSM 9485</strain>
    </source>
</reference>
<dbReference type="NCBIfam" id="NF033453">
    <property type="entry name" value="BREX_3_BrxF"/>
    <property type="match status" value="1"/>
</dbReference>
<dbReference type="eggNOG" id="COG0464">
    <property type="taxonomic scope" value="Bacteria"/>
</dbReference>
<evidence type="ECO:0000313" key="1">
    <source>
        <dbReference type="EMBL" id="ACL24028.1"/>
    </source>
</evidence>
<sequence>MVEPVTDQVLRAIDQARARYYRLIVIVGPAGSGKTAALQAVSALTSAPIINVNLELSRQLLTLTERQRAIQLSRIVGDIVKKTADELVLLDNTEILFDVHLHVDPLRLLQGLARNRTVVATWNGTVGPNGLTYAVPGHPEYRRYPTGDLVIVEAKP</sequence>
<dbReference type="InterPro" id="IPR048067">
    <property type="entry name" value="BREX_3_BrxF"/>
</dbReference>
<dbReference type="EMBL" id="CP001337">
    <property type="protein sequence ID" value="ACL24028.1"/>
    <property type="molecule type" value="Genomic_DNA"/>
</dbReference>
<name>B8G771_CHLAD</name>
<dbReference type="InterPro" id="IPR027417">
    <property type="entry name" value="P-loop_NTPase"/>
</dbReference>
<proteinExistence type="predicted"/>
<evidence type="ECO:0000313" key="2">
    <source>
        <dbReference type="Proteomes" id="UP000002508"/>
    </source>
</evidence>
<dbReference type="OrthoDB" id="7503064at2"/>
<dbReference type="HOGENOM" id="CLU_122351_0_0_0"/>
<dbReference type="AlphaFoldDB" id="B8G771"/>
<gene>
    <name evidence="1" type="ordered locus">Cagg_1118</name>
</gene>
<dbReference type="Gene3D" id="3.40.50.300">
    <property type="entry name" value="P-loop containing nucleotide triphosphate hydrolases"/>
    <property type="match status" value="1"/>
</dbReference>